<comment type="similarity">
    <text evidence="2 8">Belongs to the class-V pyridoxal-phosphate-dependent aminotransferase family.</text>
</comment>
<evidence type="ECO:0000256" key="5">
    <source>
        <dbReference type="ARBA" id="ARBA00022898"/>
    </source>
</evidence>
<dbReference type="GO" id="GO:0004760">
    <property type="term" value="F:L-serine-pyruvate transaminase activity"/>
    <property type="evidence" value="ECO:0007669"/>
    <property type="project" value="TreeGrafter"/>
</dbReference>
<keyword evidence="5 7" id="KW-0663">Pyridoxal phosphate</keyword>
<dbReference type="InterPro" id="IPR020578">
    <property type="entry name" value="Aminotrans_V_PyrdxlP_BS"/>
</dbReference>
<dbReference type="PROSITE" id="PS00595">
    <property type="entry name" value="AA_TRANSFER_CLASS_5"/>
    <property type="match status" value="1"/>
</dbReference>
<name>A0A0H4T6S9_9BACT</name>
<dbReference type="FunFam" id="3.40.640.10:FF:000027">
    <property type="entry name" value="Serine--pyruvate aminotransferase, mitochondrial"/>
    <property type="match status" value="1"/>
</dbReference>
<evidence type="ECO:0000256" key="7">
    <source>
        <dbReference type="PIRSR" id="PIRSR000524-50"/>
    </source>
</evidence>
<comment type="cofactor">
    <cofactor evidence="1 7 9">
        <name>pyridoxal 5'-phosphate</name>
        <dbReference type="ChEBI" id="CHEBI:597326"/>
    </cofactor>
</comment>
<dbReference type="InterPro" id="IPR000192">
    <property type="entry name" value="Aminotrans_V_dom"/>
</dbReference>
<evidence type="ECO:0000256" key="9">
    <source>
        <dbReference type="RuleBase" id="RU004504"/>
    </source>
</evidence>
<sequence>MKTRLFTPGPTPVPESVMLKMAGPIIHHRHPEFTEILARVTKNLQYLFQTEGEVLTLTSSGTGAMEAAVCNLHSPGDKALFVNGGKFGERWGELLRTYGVDPVEKTVEWGSSVTPEQVVEVLKKHAGIKAVYLTQSETSTGAATDVKAIAEAVRKNSEALIVVDGITAVGAMELRMDAWGLDVVVTGSQKGLMIPPGLAFIAVGKRAWKVIEASKAPRYYFDLLHARKSNQSNDTPWTPAISLVIGVDEALEMIRKEGIEGVWARHSLLSRSIRDGVTALGLRLLAKNASSALTAFWLPESMDPKKFNKILKGTYGITIAGGQGHLSGKIFRISHLGYYDELDMVAMISALELTLAECGYSFPLGSGVQAVQRTLSERGSKK</sequence>
<dbReference type="Gene3D" id="3.90.1150.10">
    <property type="entry name" value="Aspartate Aminotransferase, domain 1"/>
    <property type="match status" value="1"/>
</dbReference>
<dbReference type="GO" id="GO:0019265">
    <property type="term" value="P:glycine biosynthetic process, by transamination of glyoxylate"/>
    <property type="evidence" value="ECO:0007669"/>
    <property type="project" value="TreeGrafter"/>
</dbReference>
<feature type="binding site" evidence="6">
    <location>
        <position position="332"/>
    </location>
    <ligand>
        <name>substrate</name>
    </ligand>
</feature>
<dbReference type="InterPro" id="IPR015421">
    <property type="entry name" value="PyrdxlP-dep_Trfase_major"/>
</dbReference>
<protein>
    <submittedName>
        <fullName evidence="11">Serine--glyoxylate transaminase</fullName>
    </submittedName>
</protein>
<dbReference type="AlphaFoldDB" id="A0A0H4T6S9"/>
<accession>A0A0H4T6S9</accession>
<dbReference type="Gene3D" id="3.40.640.10">
    <property type="entry name" value="Type I PLP-dependent aspartate aminotransferase-like (Major domain)"/>
    <property type="match status" value="1"/>
</dbReference>
<evidence type="ECO:0000256" key="1">
    <source>
        <dbReference type="ARBA" id="ARBA00001933"/>
    </source>
</evidence>
<reference evidence="11" key="1">
    <citation type="journal article" date="2015" name="ISME J.">
        <title>Aquifer environment selects for microbial species cohorts in sediment and groundwater.</title>
        <authorList>
            <person name="Hug L.A."/>
            <person name="Thomas B.C."/>
            <person name="Brown C.T."/>
            <person name="Frischkorn K.R."/>
            <person name="Williams K.H."/>
            <person name="Tringe S.G."/>
            <person name="Banfield J.F."/>
        </authorList>
    </citation>
    <scope>NUCLEOTIDE SEQUENCE</scope>
</reference>
<proteinExistence type="inferred from homology"/>
<evidence type="ECO:0000259" key="10">
    <source>
        <dbReference type="Pfam" id="PF00266"/>
    </source>
</evidence>
<dbReference type="PANTHER" id="PTHR21152:SF40">
    <property type="entry name" value="ALANINE--GLYOXYLATE AMINOTRANSFERASE"/>
    <property type="match status" value="1"/>
</dbReference>
<evidence type="ECO:0000256" key="3">
    <source>
        <dbReference type="ARBA" id="ARBA00022576"/>
    </source>
</evidence>
<organism evidence="11">
    <name type="scientific">uncultured Ignavibacteria bacterium Rifle_16ft_4_minimus_38087</name>
    <dbReference type="NCBI Taxonomy" id="1665104"/>
    <lineage>
        <taxon>Bacteria</taxon>
        <taxon>Pseudomonadati</taxon>
        <taxon>Ignavibacteriota</taxon>
        <taxon>Ignavibacteria</taxon>
        <taxon>environmental samples</taxon>
    </lineage>
</organism>
<evidence type="ECO:0000313" key="11">
    <source>
        <dbReference type="EMBL" id="AKQ03513.1"/>
    </source>
</evidence>
<evidence type="ECO:0000256" key="2">
    <source>
        <dbReference type="ARBA" id="ARBA00009236"/>
    </source>
</evidence>
<dbReference type="InterPro" id="IPR024169">
    <property type="entry name" value="SP_NH2Trfase/AEP_transaminase"/>
</dbReference>
<keyword evidence="3" id="KW-0032">Aminotransferase</keyword>
<evidence type="ECO:0000256" key="4">
    <source>
        <dbReference type="ARBA" id="ARBA00022679"/>
    </source>
</evidence>
<dbReference type="PANTHER" id="PTHR21152">
    <property type="entry name" value="AMINOTRANSFERASE CLASS V"/>
    <property type="match status" value="1"/>
</dbReference>
<dbReference type="SUPFAM" id="SSF53383">
    <property type="entry name" value="PLP-dependent transferases"/>
    <property type="match status" value="1"/>
</dbReference>
<evidence type="ECO:0000256" key="8">
    <source>
        <dbReference type="RuleBase" id="RU004075"/>
    </source>
</evidence>
<evidence type="ECO:0000256" key="6">
    <source>
        <dbReference type="PIRSR" id="PIRSR000524-1"/>
    </source>
</evidence>
<dbReference type="InterPro" id="IPR015422">
    <property type="entry name" value="PyrdxlP-dep_Trfase_small"/>
</dbReference>
<dbReference type="Pfam" id="PF00266">
    <property type="entry name" value="Aminotran_5"/>
    <property type="match status" value="1"/>
</dbReference>
<dbReference type="PIRSF" id="PIRSF000524">
    <property type="entry name" value="SPT"/>
    <property type="match status" value="1"/>
</dbReference>
<feature type="modified residue" description="N6-(pyridoxal phosphate)lysine" evidence="7">
    <location>
        <position position="190"/>
    </location>
</feature>
<dbReference type="GO" id="GO:0008453">
    <property type="term" value="F:alanine-glyoxylate transaminase activity"/>
    <property type="evidence" value="ECO:0007669"/>
    <property type="project" value="TreeGrafter"/>
</dbReference>
<dbReference type="InterPro" id="IPR015424">
    <property type="entry name" value="PyrdxlP-dep_Trfase"/>
</dbReference>
<keyword evidence="4" id="KW-0808">Transferase</keyword>
<dbReference type="EMBL" id="KT007015">
    <property type="protein sequence ID" value="AKQ03513.1"/>
    <property type="molecule type" value="Genomic_DNA"/>
</dbReference>
<feature type="domain" description="Aminotransferase class V" evidence="10">
    <location>
        <begin position="26"/>
        <end position="323"/>
    </location>
</feature>